<name>A0ABP8M9I8_9BACT</name>
<accession>A0ABP8M9I8</accession>
<proteinExistence type="predicted"/>
<evidence type="ECO:0000313" key="1">
    <source>
        <dbReference type="EMBL" id="GAA4446898.1"/>
    </source>
</evidence>
<comment type="caution">
    <text evidence="1">The sequence shown here is derived from an EMBL/GenBank/DDBJ whole genome shotgun (WGS) entry which is preliminary data.</text>
</comment>
<evidence type="ECO:0000313" key="2">
    <source>
        <dbReference type="Proteomes" id="UP001501508"/>
    </source>
</evidence>
<sequence length="141" mass="16220">MMKDKIHTTNYTDTLIEVAEDYGATFAKMPMPRGSKKTIAEQQFELLINHPYEFTSDDVLFWVFAERNELEKTAYHEAREEFFSKGQPCFRASPLTKSHGFGVHANHEGKIAIYPLESEEYRALANDPAVQKVKAMRTSKK</sequence>
<protein>
    <submittedName>
        <fullName evidence="1">DUF6157 family protein</fullName>
    </submittedName>
</protein>
<dbReference type="EMBL" id="BAABEY010000036">
    <property type="protein sequence ID" value="GAA4446898.1"/>
    <property type="molecule type" value="Genomic_DNA"/>
</dbReference>
<keyword evidence="2" id="KW-1185">Reference proteome</keyword>
<reference evidence="2" key="1">
    <citation type="journal article" date="2019" name="Int. J. Syst. Evol. Microbiol.">
        <title>The Global Catalogue of Microorganisms (GCM) 10K type strain sequencing project: providing services to taxonomists for standard genome sequencing and annotation.</title>
        <authorList>
            <consortium name="The Broad Institute Genomics Platform"/>
            <consortium name="The Broad Institute Genome Sequencing Center for Infectious Disease"/>
            <person name="Wu L."/>
            <person name="Ma J."/>
        </authorList>
    </citation>
    <scope>NUCLEOTIDE SEQUENCE [LARGE SCALE GENOMIC DNA]</scope>
    <source>
        <strain evidence="2">JCM 31920</strain>
    </source>
</reference>
<gene>
    <name evidence="1" type="ORF">GCM10023091_40900</name>
</gene>
<dbReference type="InterPro" id="IPR046155">
    <property type="entry name" value="DUF6157"/>
</dbReference>
<dbReference type="RefSeq" id="WP_345032675.1">
    <property type="nucleotide sequence ID" value="NZ_BAABEY010000036.1"/>
</dbReference>
<dbReference type="Pfam" id="PF19654">
    <property type="entry name" value="DUF6157"/>
    <property type="match status" value="1"/>
</dbReference>
<organism evidence="1 2">
    <name type="scientific">Ravibacter arvi</name>
    <dbReference type="NCBI Taxonomy" id="2051041"/>
    <lineage>
        <taxon>Bacteria</taxon>
        <taxon>Pseudomonadati</taxon>
        <taxon>Bacteroidota</taxon>
        <taxon>Cytophagia</taxon>
        <taxon>Cytophagales</taxon>
        <taxon>Spirosomataceae</taxon>
        <taxon>Ravibacter</taxon>
    </lineage>
</organism>
<dbReference type="Proteomes" id="UP001501508">
    <property type="component" value="Unassembled WGS sequence"/>
</dbReference>